<reference evidence="1 2" key="1">
    <citation type="submission" date="2014-04" db="EMBL/GenBank/DDBJ databases">
        <authorList>
            <person name="Sears C."/>
            <person name="Carroll K."/>
            <person name="Sack B.R."/>
            <person name="Qadri F."/>
            <person name="Myers L.L."/>
            <person name="Chung G.-T."/>
            <person name="Escheverria P."/>
            <person name="Fraser C.M."/>
            <person name="Sadzewicz L."/>
            <person name="Shefchek K.A."/>
            <person name="Tallon L."/>
            <person name="Das S.P."/>
            <person name="Daugherty S."/>
            <person name="Mongodin E.F."/>
        </authorList>
    </citation>
    <scope>NUCLEOTIDE SEQUENCE [LARGE SCALE GENOMIC DNA]</scope>
    <source>
        <strain evidence="1 2">3978 T3 ii</strain>
    </source>
</reference>
<dbReference type="EMBL" id="JNHN01000179">
    <property type="protein sequence ID" value="KDS48639.1"/>
    <property type="molecule type" value="Genomic_DNA"/>
</dbReference>
<dbReference type="Proteomes" id="UP000028013">
    <property type="component" value="Unassembled WGS sequence"/>
</dbReference>
<gene>
    <name evidence="1" type="ORF">M094_2326</name>
</gene>
<dbReference type="GO" id="GO:0016740">
    <property type="term" value="F:transferase activity"/>
    <property type="evidence" value="ECO:0007669"/>
    <property type="project" value="UniProtKB-KW"/>
</dbReference>
<proteinExistence type="predicted"/>
<organism evidence="1 2">
    <name type="scientific">Bacteroides uniformis str. 3978 T3 ii</name>
    <dbReference type="NCBI Taxonomy" id="1339349"/>
    <lineage>
        <taxon>Bacteria</taxon>
        <taxon>Pseudomonadati</taxon>
        <taxon>Bacteroidota</taxon>
        <taxon>Bacteroidia</taxon>
        <taxon>Bacteroidales</taxon>
        <taxon>Bacteroidaceae</taxon>
        <taxon>Bacteroides</taxon>
    </lineage>
</organism>
<dbReference type="RefSeq" id="WP_005825529.1">
    <property type="nucleotide sequence ID" value="NZ_JNHN01000179.1"/>
</dbReference>
<dbReference type="GeneID" id="99752328"/>
<evidence type="ECO:0000313" key="2">
    <source>
        <dbReference type="Proteomes" id="UP000028013"/>
    </source>
</evidence>
<name>A0A078RW08_BACUN</name>
<sequence length="173" mass="20216">MKNIYQHNIELEPIRINNADKATFSQKLIDLPYRGYEVEELSDGRKIVITKPGGKSVYGRPKKEDFLVFIYNPNDNTLWQISHKQILEDVINKVQENKDKAKVFLTLMEKTYNGEEPSDFINEIRALNFASGETPEALIKVYKWIWGQEDVNYPTGEGRLMSWKEYQEIIAKL</sequence>
<comment type="caution">
    <text evidence="1">The sequence shown here is derived from an EMBL/GenBank/DDBJ whole genome shotgun (WGS) entry which is preliminary data.</text>
</comment>
<accession>A0A078RW08</accession>
<evidence type="ECO:0000313" key="1">
    <source>
        <dbReference type="EMBL" id="KDS48639.1"/>
    </source>
</evidence>
<protein>
    <submittedName>
        <fullName evidence="1">Putative aspartyl/glutamyl-tRNA(Asn/Gln) amidotransferase subunit C</fullName>
    </submittedName>
</protein>
<dbReference type="AlphaFoldDB" id="A0A078RW08"/>
<keyword evidence="1" id="KW-0808">Transferase</keyword>
<dbReference type="PATRIC" id="fig|1339349.3.peg.3445"/>